<feature type="region of interest" description="Disordered" evidence="4">
    <location>
        <begin position="49"/>
        <end position="69"/>
    </location>
</feature>
<sequence>MRGSKTPIFKKRQGLICHVAQLLGLKEASCLPKRAIQFGSRIARESNRKNFGSNRAANQKSAGSSNRSPGWSKLVFLAGIGNALGPLLCLSTDTDVLRESS</sequence>
<evidence type="ECO:0000256" key="4">
    <source>
        <dbReference type="SAM" id="MobiDB-lite"/>
    </source>
</evidence>
<keyword evidence="6" id="KW-1185">Reference proteome</keyword>
<comment type="caution">
    <text evidence="5">The sequence shown here is derived from an EMBL/GenBank/DDBJ whole genome shotgun (WGS) entry which is preliminary data.</text>
</comment>
<keyword evidence="2" id="KW-0061">Asparagine biosynthesis</keyword>
<evidence type="ECO:0000313" key="6">
    <source>
        <dbReference type="Proteomes" id="UP000554482"/>
    </source>
</evidence>
<protein>
    <submittedName>
        <fullName evidence="5">Asparagine synthase family protein</fullName>
    </submittedName>
</protein>
<dbReference type="AlphaFoldDB" id="A0A7J6WRC8"/>
<keyword evidence="3" id="KW-0315">Glutamine amidotransferase</keyword>
<evidence type="ECO:0000256" key="1">
    <source>
        <dbReference type="ARBA" id="ARBA00022605"/>
    </source>
</evidence>
<dbReference type="GO" id="GO:0006529">
    <property type="term" value="P:asparagine biosynthetic process"/>
    <property type="evidence" value="ECO:0007669"/>
    <property type="project" value="UniProtKB-KW"/>
</dbReference>
<dbReference type="PANTHER" id="PTHR45937:SF1">
    <property type="entry name" value="ASPARAGINE SYNTHETASE DOMAIN-CONTAINING PROTEIN 1"/>
    <property type="match status" value="1"/>
</dbReference>
<organism evidence="5 6">
    <name type="scientific">Thalictrum thalictroides</name>
    <name type="common">Rue-anemone</name>
    <name type="synonym">Anemone thalictroides</name>
    <dbReference type="NCBI Taxonomy" id="46969"/>
    <lineage>
        <taxon>Eukaryota</taxon>
        <taxon>Viridiplantae</taxon>
        <taxon>Streptophyta</taxon>
        <taxon>Embryophyta</taxon>
        <taxon>Tracheophyta</taxon>
        <taxon>Spermatophyta</taxon>
        <taxon>Magnoliopsida</taxon>
        <taxon>Ranunculales</taxon>
        <taxon>Ranunculaceae</taxon>
        <taxon>Thalictroideae</taxon>
        <taxon>Thalictrum</taxon>
    </lineage>
</organism>
<proteinExistence type="predicted"/>
<keyword evidence="1" id="KW-0028">Amino-acid biosynthesis</keyword>
<dbReference type="Proteomes" id="UP000554482">
    <property type="component" value="Unassembled WGS sequence"/>
</dbReference>
<dbReference type="EMBL" id="JABWDY010012553">
    <property type="protein sequence ID" value="KAF5199025.1"/>
    <property type="molecule type" value="Genomic_DNA"/>
</dbReference>
<evidence type="ECO:0000256" key="2">
    <source>
        <dbReference type="ARBA" id="ARBA00022888"/>
    </source>
</evidence>
<dbReference type="OrthoDB" id="10252281at2759"/>
<evidence type="ECO:0000256" key="3">
    <source>
        <dbReference type="ARBA" id="ARBA00022962"/>
    </source>
</evidence>
<name>A0A7J6WRC8_THATH</name>
<accession>A0A7J6WRC8</accession>
<reference evidence="5 6" key="1">
    <citation type="submission" date="2020-06" db="EMBL/GenBank/DDBJ databases">
        <title>Transcriptomic and genomic resources for Thalictrum thalictroides and T. hernandezii: Facilitating candidate gene discovery in an emerging model plant lineage.</title>
        <authorList>
            <person name="Arias T."/>
            <person name="Riano-Pachon D.M."/>
            <person name="Di Stilio V.S."/>
        </authorList>
    </citation>
    <scope>NUCLEOTIDE SEQUENCE [LARGE SCALE GENOMIC DNA]</scope>
    <source>
        <strain evidence="6">cv. WT478/WT964</strain>
        <tissue evidence="5">Leaves</tissue>
    </source>
</reference>
<dbReference type="PANTHER" id="PTHR45937">
    <property type="entry name" value="ASPARAGINE SYNTHETASE DOMAIN-CONTAINING PROTEIN 1"/>
    <property type="match status" value="1"/>
</dbReference>
<evidence type="ECO:0000313" key="5">
    <source>
        <dbReference type="EMBL" id="KAF5199025.1"/>
    </source>
</evidence>
<dbReference type="InterPro" id="IPR051857">
    <property type="entry name" value="Asn_synthetase_domain"/>
</dbReference>
<gene>
    <name evidence="5" type="ORF">FRX31_011388</name>
</gene>